<organism evidence="1 2">
    <name type="scientific">Faecalibacterium langellae</name>
    <dbReference type="NCBI Taxonomy" id="3435293"/>
    <lineage>
        <taxon>Bacteria</taxon>
        <taxon>Bacillati</taxon>
        <taxon>Bacillota</taxon>
        <taxon>Clostridia</taxon>
        <taxon>Eubacteriales</taxon>
        <taxon>Oscillospiraceae</taxon>
        <taxon>Faecalibacterium</taxon>
    </lineage>
</organism>
<accession>A0A2A6Z719</accession>
<keyword evidence="2" id="KW-1185">Reference proteome</keyword>
<dbReference type="EMBL" id="NMTQ01000037">
    <property type="protein sequence ID" value="PDX57161.1"/>
    <property type="molecule type" value="Genomic_DNA"/>
</dbReference>
<proteinExistence type="predicted"/>
<dbReference type="Proteomes" id="UP000220752">
    <property type="component" value="Unassembled WGS sequence"/>
</dbReference>
<protein>
    <submittedName>
        <fullName evidence="1">Uncharacterized protein</fullName>
    </submittedName>
</protein>
<name>A0A2A6Z719_9FIRM</name>
<gene>
    <name evidence="1" type="ORF">CGS46_11495</name>
</gene>
<comment type="caution">
    <text evidence="1">The sequence shown here is derived from an EMBL/GenBank/DDBJ whole genome shotgun (WGS) entry which is preliminary data.</text>
</comment>
<reference evidence="1 2" key="1">
    <citation type="journal article" date="2017" name="Front. Microbiol.">
        <title>New Insights into the Diversity of the Genus Faecalibacterium.</title>
        <authorList>
            <person name="Benevides L."/>
            <person name="Burman S."/>
            <person name="Martin R."/>
            <person name="Robert V."/>
            <person name="Thomas M."/>
            <person name="Miquel S."/>
            <person name="Chain F."/>
            <person name="Sokol H."/>
            <person name="Bermudez-Humaran L.G."/>
            <person name="Morrison M."/>
            <person name="Langella P."/>
            <person name="Azevedo V.A."/>
            <person name="Chatel J.M."/>
            <person name="Soares S."/>
        </authorList>
    </citation>
    <scope>NUCLEOTIDE SEQUENCE [LARGE SCALE GENOMIC DNA]</scope>
    <source>
        <strain evidence="2">CNCM I-4540</strain>
    </source>
</reference>
<evidence type="ECO:0000313" key="2">
    <source>
        <dbReference type="Proteomes" id="UP000220752"/>
    </source>
</evidence>
<dbReference type="AlphaFoldDB" id="A0A2A6Z719"/>
<evidence type="ECO:0000313" key="1">
    <source>
        <dbReference type="EMBL" id="PDX57161.1"/>
    </source>
</evidence>
<sequence>MLDVKTLKVLEFLNEHQDEAFSIYQMGKCGMTVNFETMQWLTDKNMVFRYEDEDAFRYEYEEPEYTYQINAGGRQALAEQQHFVEVEKRAVNAETRADESLRISKFSLAVAVIAIIAAWLK</sequence>